<evidence type="ECO:0000313" key="7">
    <source>
        <dbReference type="EMBL" id="HHS52477.1"/>
    </source>
</evidence>
<dbReference type="FunFam" id="3.40.1160.10:FF:000007">
    <property type="entry name" value="Carbamate kinase"/>
    <property type="match status" value="1"/>
</dbReference>
<accession>A0A7C6EB30</accession>
<evidence type="ECO:0000256" key="1">
    <source>
        <dbReference type="ARBA" id="ARBA00011066"/>
    </source>
</evidence>
<name>A0A7C6EB30_UNCW3</name>
<dbReference type="InterPro" id="IPR036393">
    <property type="entry name" value="AceGlu_kinase-like_sf"/>
</dbReference>
<evidence type="ECO:0000256" key="2">
    <source>
        <dbReference type="ARBA" id="ARBA00022679"/>
    </source>
</evidence>
<dbReference type="EMBL" id="DTLI01000153">
    <property type="protein sequence ID" value="HHS52477.1"/>
    <property type="molecule type" value="Genomic_DNA"/>
</dbReference>
<dbReference type="InterPro" id="IPR003964">
    <property type="entry name" value="Carb_kinase"/>
</dbReference>
<dbReference type="Gene3D" id="3.40.1160.10">
    <property type="entry name" value="Acetylglutamate kinase-like"/>
    <property type="match status" value="1"/>
</dbReference>
<dbReference type="SUPFAM" id="SSF53633">
    <property type="entry name" value="Carbamate kinase-like"/>
    <property type="match status" value="1"/>
</dbReference>
<evidence type="ECO:0000259" key="6">
    <source>
        <dbReference type="Pfam" id="PF00696"/>
    </source>
</evidence>
<proteinExistence type="inferred from homology"/>
<gene>
    <name evidence="7" type="primary">arcC</name>
    <name evidence="7" type="ORF">ENW73_06390</name>
</gene>
<dbReference type="PANTHER" id="PTHR30409">
    <property type="entry name" value="CARBAMATE KINASE"/>
    <property type="match status" value="1"/>
</dbReference>
<feature type="domain" description="Aspartate/glutamate/uridylate kinase" evidence="6">
    <location>
        <begin position="4"/>
        <end position="294"/>
    </location>
</feature>
<dbReference type="PIRSF" id="PIRSF000723">
    <property type="entry name" value="Carbamate_kin"/>
    <property type="match status" value="1"/>
</dbReference>
<dbReference type="NCBIfam" id="TIGR00746">
    <property type="entry name" value="arcC"/>
    <property type="match status" value="1"/>
</dbReference>
<organism evidence="7">
    <name type="scientific">candidate division WOR-3 bacterium</name>
    <dbReference type="NCBI Taxonomy" id="2052148"/>
    <lineage>
        <taxon>Bacteria</taxon>
        <taxon>Bacteria division WOR-3</taxon>
    </lineage>
</organism>
<dbReference type="PRINTS" id="PR01469">
    <property type="entry name" value="CARBMTKINASE"/>
</dbReference>
<comment type="caution">
    <text evidence="7">The sequence shown here is derived from an EMBL/GenBank/DDBJ whole genome shotgun (WGS) entry which is preliminary data.</text>
</comment>
<comment type="similarity">
    <text evidence="1 5">Belongs to the carbamate kinase family.</text>
</comment>
<evidence type="ECO:0000256" key="5">
    <source>
        <dbReference type="PIRNR" id="PIRNR000723"/>
    </source>
</evidence>
<dbReference type="CDD" id="cd04235">
    <property type="entry name" value="AAK_CK"/>
    <property type="match status" value="1"/>
</dbReference>
<dbReference type="NCBIfam" id="NF009007">
    <property type="entry name" value="PRK12352.1"/>
    <property type="match status" value="1"/>
</dbReference>
<dbReference type="GO" id="GO:0005829">
    <property type="term" value="C:cytosol"/>
    <property type="evidence" value="ECO:0007669"/>
    <property type="project" value="TreeGrafter"/>
</dbReference>
<dbReference type="InterPro" id="IPR001048">
    <property type="entry name" value="Asp/Glu/Uridylate_kinase"/>
</dbReference>
<evidence type="ECO:0000256" key="3">
    <source>
        <dbReference type="ARBA" id="ARBA00022777"/>
    </source>
</evidence>
<protein>
    <recommendedName>
        <fullName evidence="4 5">Carbamate kinase</fullName>
    </recommendedName>
</protein>
<keyword evidence="3 5" id="KW-0418">Kinase</keyword>
<dbReference type="PANTHER" id="PTHR30409:SF1">
    <property type="entry name" value="CARBAMATE KINASE-RELATED"/>
    <property type="match status" value="1"/>
</dbReference>
<dbReference type="GO" id="GO:0008804">
    <property type="term" value="F:carbamate kinase activity"/>
    <property type="evidence" value="ECO:0007669"/>
    <property type="project" value="UniProtKB-UniRule"/>
</dbReference>
<dbReference type="GO" id="GO:0019546">
    <property type="term" value="P:L-arginine deiminase pathway"/>
    <property type="evidence" value="ECO:0007669"/>
    <property type="project" value="TreeGrafter"/>
</dbReference>
<evidence type="ECO:0000256" key="4">
    <source>
        <dbReference type="NCBIfam" id="TIGR00746"/>
    </source>
</evidence>
<dbReference type="AlphaFoldDB" id="A0A7C6EB30"/>
<keyword evidence="2 5" id="KW-0808">Transferase</keyword>
<dbReference type="Pfam" id="PF00696">
    <property type="entry name" value="AA_kinase"/>
    <property type="match status" value="1"/>
</dbReference>
<reference evidence="7" key="1">
    <citation type="journal article" date="2020" name="mSystems">
        <title>Genome- and Community-Level Interaction Insights into Carbon Utilization and Element Cycling Functions of Hydrothermarchaeota in Hydrothermal Sediment.</title>
        <authorList>
            <person name="Zhou Z."/>
            <person name="Liu Y."/>
            <person name="Xu W."/>
            <person name="Pan J."/>
            <person name="Luo Z.H."/>
            <person name="Li M."/>
        </authorList>
    </citation>
    <scope>NUCLEOTIDE SEQUENCE [LARGE SCALE GENOMIC DNA]</scope>
    <source>
        <strain evidence="7">SpSt-876</strain>
    </source>
</reference>
<sequence length="312" mass="33482">MMKIALVALGGNSLIADSSKISFADQYATVKETVRNLLELIKSDYGLVITHGNGPQVGFTLLRSHLARNRLPEIPLDAANALTQAEIGYMIQLAINNELVQNRINRSVTTVVTQVVVDKNDPSFQNPTKPIGPFYTKKEASVLQKELGWVLKEDAGRGFRRFVASPKPLEIVEAKPILTLLQAGVIVIAVGGGGIPVLKTNSGFKGIAAVIDKDLASSLLASTIGAELFLISTSVAKVFRNYNRPDQKPIDEMTVEEAKALYQAGHFAVGSMAPKIEAAISFLDKGGKLVIITNPINIALALKGDAGTRIVR</sequence>